<keyword evidence="12" id="KW-1185">Reference proteome</keyword>
<evidence type="ECO:0000313" key="12">
    <source>
        <dbReference type="Proteomes" id="UP000000715"/>
    </source>
</evidence>
<evidence type="ECO:0000256" key="7">
    <source>
        <dbReference type="ARBA" id="ARBA00022989"/>
    </source>
</evidence>
<evidence type="ECO:0000256" key="1">
    <source>
        <dbReference type="ARBA" id="ARBA00004141"/>
    </source>
</evidence>
<comment type="caution">
    <text evidence="10">Lacks conserved residue(s) required for the propagation of feature annotation.</text>
</comment>
<dbReference type="InterPro" id="IPR007273">
    <property type="entry name" value="SCAMP"/>
</dbReference>
<gene>
    <name evidence="13" type="primary">SCAMP4</name>
</gene>
<comment type="similarity">
    <text evidence="2 10">Belongs to the SCAMP family.</text>
</comment>
<dbReference type="PANTHER" id="PTHR10687">
    <property type="entry name" value="SECRETORY CARRIER-ASSOCIATED MEMBRANE PROTEIN SCAMP"/>
    <property type="match status" value="1"/>
</dbReference>
<evidence type="ECO:0000256" key="2">
    <source>
        <dbReference type="ARBA" id="ARBA00010482"/>
    </source>
</evidence>
<evidence type="ECO:0000256" key="3">
    <source>
        <dbReference type="ARBA" id="ARBA00022448"/>
    </source>
</evidence>
<protein>
    <recommendedName>
        <fullName evidence="10">Secretory carrier-associated membrane protein</fullName>
        <shortName evidence="10">Secretory carrier membrane protein</shortName>
    </recommendedName>
</protein>
<evidence type="ECO:0000313" key="13">
    <source>
        <dbReference type="RefSeq" id="XP_044943361.1"/>
    </source>
</evidence>
<comment type="function">
    <text evidence="9">Probably involved in membrane protein trafficking.</text>
</comment>
<dbReference type="GO" id="GO:0015031">
    <property type="term" value="P:protein transport"/>
    <property type="evidence" value="ECO:0007669"/>
    <property type="project" value="UniProtKB-KW"/>
</dbReference>
<feature type="compositionally biased region" description="Low complexity" evidence="11">
    <location>
        <begin position="209"/>
        <end position="227"/>
    </location>
</feature>
<keyword evidence="7 10" id="KW-1133">Transmembrane helix</keyword>
<dbReference type="GeneID" id="101687702"/>
<keyword evidence="5 10" id="KW-0812">Transmembrane</keyword>
<comment type="subcellular location">
    <subcellularLocation>
        <location evidence="1 10">Membrane</location>
        <topology evidence="1 10">Multi-pass membrane protein</topology>
    </subcellularLocation>
</comment>
<dbReference type="AlphaFoldDB" id="A0A8U0VAB4"/>
<feature type="transmembrane region" description="Helical" evidence="10">
    <location>
        <begin position="69"/>
        <end position="90"/>
    </location>
</feature>
<dbReference type="GO" id="GO:0032588">
    <property type="term" value="C:trans-Golgi network membrane"/>
    <property type="evidence" value="ECO:0007669"/>
    <property type="project" value="TreeGrafter"/>
</dbReference>
<dbReference type="CTD" id="113178"/>
<reference evidence="13" key="1">
    <citation type="submission" date="2025-08" db="UniProtKB">
        <authorList>
            <consortium name="RefSeq"/>
        </authorList>
    </citation>
    <scope>IDENTIFICATION</scope>
    <source>
        <tissue evidence="13">Brain</tissue>
    </source>
</reference>
<evidence type="ECO:0000256" key="6">
    <source>
        <dbReference type="ARBA" id="ARBA00022927"/>
    </source>
</evidence>
<dbReference type="Pfam" id="PF04144">
    <property type="entry name" value="SCAMP"/>
    <property type="match status" value="1"/>
</dbReference>
<dbReference type="RefSeq" id="XP_044943361.1">
    <property type="nucleotide sequence ID" value="XM_045087426.1"/>
</dbReference>
<evidence type="ECO:0000256" key="4">
    <source>
        <dbReference type="ARBA" id="ARBA00022553"/>
    </source>
</evidence>
<feature type="region of interest" description="Disordered" evidence="11">
    <location>
        <begin position="191"/>
        <end position="271"/>
    </location>
</feature>
<feature type="transmembrane region" description="Helical" evidence="10">
    <location>
        <begin position="43"/>
        <end position="63"/>
    </location>
</feature>
<evidence type="ECO:0000256" key="11">
    <source>
        <dbReference type="SAM" id="MobiDB-lite"/>
    </source>
</evidence>
<feature type="compositionally biased region" description="Low complexity" evidence="11">
    <location>
        <begin position="191"/>
        <end position="200"/>
    </location>
</feature>
<evidence type="ECO:0000256" key="8">
    <source>
        <dbReference type="ARBA" id="ARBA00023136"/>
    </source>
</evidence>
<keyword evidence="6" id="KW-0653">Protein transport</keyword>
<name>A0A8U0VAB4_MUSPF</name>
<dbReference type="OrthoDB" id="242866at2759"/>
<keyword evidence="4" id="KW-0597">Phosphoprotein</keyword>
<feature type="transmembrane region" description="Helical" evidence="10">
    <location>
        <begin position="102"/>
        <end position="132"/>
    </location>
</feature>
<evidence type="ECO:0000256" key="5">
    <source>
        <dbReference type="ARBA" id="ARBA00022692"/>
    </source>
</evidence>
<proteinExistence type="inferred from homology"/>
<evidence type="ECO:0000256" key="10">
    <source>
        <dbReference type="RuleBase" id="RU363122"/>
    </source>
</evidence>
<keyword evidence="3 10" id="KW-0813">Transport</keyword>
<keyword evidence="8 10" id="KW-0472">Membrane</keyword>
<evidence type="ECO:0000256" key="9">
    <source>
        <dbReference type="ARBA" id="ARBA00037350"/>
    </source>
</evidence>
<dbReference type="GO" id="GO:0055038">
    <property type="term" value="C:recycling endosome membrane"/>
    <property type="evidence" value="ECO:0007669"/>
    <property type="project" value="TreeGrafter"/>
</dbReference>
<accession>A0A8U0VAB4</accession>
<organism evidence="12 13">
    <name type="scientific">Mustela putorius furo</name>
    <name type="common">European domestic ferret</name>
    <name type="synonym">Mustela furo</name>
    <dbReference type="NCBI Taxonomy" id="9669"/>
    <lineage>
        <taxon>Eukaryota</taxon>
        <taxon>Metazoa</taxon>
        <taxon>Chordata</taxon>
        <taxon>Craniata</taxon>
        <taxon>Vertebrata</taxon>
        <taxon>Euteleostomi</taxon>
        <taxon>Mammalia</taxon>
        <taxon>Eutheria</taxon>
        <taxon>Laurasiatheria</taxon>
        <taxon>Carnivora</taxon>
        <taxon>Caniformia</taxon>
        <taxon>Musteloidea</taxon>
        <taxon>Mustelidae</taxon>
        <taxon>Mustelinae</taxon>
        <taxon>Mustela</taxon>
    </lineage>
</organism>
<sequence length="336" mass="36524">MSEKENNFPPLPRFIPLKPCFYQNFSDEIPIEHQLLVKRIYRLWLFYCATLAVNLVACLAWWIGGGSGANFGLALLWLLLFSPCGYVCWFRPAYKAFRADSSFNFMAFFFIFGAQFVLTVIQAVGFAGWGAWCTGSTGGLAEASRRRRLSGTQARGGTHRPGRLSTTTSRGTACPSIPLCPATRRPAASGLRGAAASLPGHPHCPLPSPTRAAAPARTQRPTRAPLTSGSGRPCERRPEAARPPLPGRRTLSPRRSPRRPLQASPMRKGSRPAVCLLELTAQSGAPPGAPRPFSSPRFLSLQATLGQLLRVLVLCVPVRLQPESSCAQSCGVRQSR</sequence>
<feature type="region of interest" description="Disordered" evidence="11">
    <location>
        <begin position="144"/>
        <end position="178"/>
    </location>
</feature>
<dbReference type="PANTHER" id="PTHR10687:SF11">
    <property type="entry name" value="SECRETORY CARRIER-ASSOCIATED MEMBRANE PROTEIN 4"/>
    <property type="match status" value="1"/>
</dbReference>
<dbReference type="Proteomes" id="UP000000715">
    <property type="component" value="Unplaced"/>
</dbReference>